<evidence type="ECO:0000313" key="2">
    <source>
        <dbReference type="EMBL" id="KAL2784655.1"/>
    </source>
</evidence>
<accession>A0ABR4FN29</accession>
<evidence type="ECO:0000256" key="1">
    <source>
        <dbReference type="SAM" id="SignalP"/>
    </source>
</evidence>
<protein>
    <submittedName>
        <fullName evidence="2">Uncharacterized protein</fullName>
    </submittedName>
</protein>
<evidence type="ECO:0000313" key="3">
    <source>
        <dbReference type="Proteomes" id="UP001610563"/>
    </source>
</evidence>
<dbReference type="Pfam" id="PF19535">
    <property type="entry name" value="DUF6060"/>
    <property type="match status" value="1"/>
</dbReference>
<proteinExistence type="predicted"/>
<feature type="chain" id="PRO_5045399139" evidence="1">
    <location>
        <begin position="26"/>
        <end position="300"/>
    </location>
</feature>
<keyword evidence="3" id="KW-1185">Reference proteome</keyword>
<comment type="caution">
    <text evidence="2">The sequence shown here is derived from an EMBL/GenBank/DDBJ whole genome shotgun (WGS) entry which is preliminary data.</text>
</comment>
<feature type="signal peptide" evidence="1">
    <location>
        <begin position="1"/>
        <end position="25"/>
    </location>
</feature>
<name>A0ABR4FN29_9EURO</name>
<sequence length="300" mass="30740">MAISSSALAILAASLVSAIGANAQAADIYSCKDASCGGSAGNCFTTFQEGEGVCLQYSKSSFDGNGFDLNENGGYNVYFDIPAAESGCQHIIYTGSSVNNCGIPAGTFSQPTCARIPVNSLVAFEYSCSGTAGSVVKRGPAPNVTPIEKRDCSTFTTRTGPYIKNGGPVTVSNPVSGPAQVAISTSVTVGRSTTFSASVGDPWGVVSASTGIEFSESITNELSYTFEVLEGQTGYVAWTPQLNCVEGVLSGCDSGSDTSGEACGPNTGSDGSVVGQYSFVLSSRTAKEEGEKKVARAFQY</sequence>
<keyword evidence="1" id="KW-0732">Signal</keyword>
<dbReference type="Proteomes" id="UP001610563">
    <property type="component" value="Unassembled WGS sequence"/>
</dbReference>
<gene>
    <name evidence="2" type="ORF">BJX66DRAFT_343844</name>
</gene>
<organism evidence="2 3">
    <name type="scientific">Aspergillus keveii</name>
    <dbReference type="NCBI Taxonomy" id="714993"/>
    <lineage>
        <taxon>Eukaryota</taxon>
        <taxon>Fungi</taxon>
        <taxon>Dikarya</taxon>
        <taxon>Ascomycota</taxon>
        <taxon>Pezizomycotina</taxon>
        <taxon>Eurotiomycetes</taxon>
        <taxon>Eurotiomycetidae</taxon>
        <taxon>Eurotiales</taxon>
        <taxon>Aspergillaceae</taxon>
        <taxon>Aspergillus</taxon>
        <taxon>Aspergillus subgen. Nidulantes</taxon>
    </lineage>
</organism>
<dbReference type="EMBL" id="JBFTWV010000172">
    <property type="protein sequence ID" value="KAL2784655.1"/>
    <property type="molecule type" value="Genomic_DNA"/>
</dbReference>
<reference evidence="2 3" key="1">
    <citation type="submission" date="2024-07" db="EMBL/GenBank/DDBJ databases">
        <title>Section-level genome sequencing and comparative genomics of Aspergillus sections Usti and Cavernicolus.</title>
        <authorList>
            <consortium name="Lawrence Berkeley National Laboratory"/>
            <person name="Nybo J.L."/>
            <person name="Vesth T.C."/>
            <person name="Theobald S."/>
            <person name="Frisvad J.C."/>
            <person name="Larsen T.O."/>
            <person name="Kjaerboelling I."/>
            <person name="Rothschild-Mancinelli K."/>
            <person name="Lyhne E.K."/>
            <person name="Kogle M.E."/>
            <person name="Barry K."/>
            <person name="Clum A."/>
            <person name="Na H."/>
            <person name="Ledsgaard L."/>
            <person name="Lin J."/>
            <person name="Lipzen A."/>
            <person name="Kuo A."/>
            <person name="Riley R."/>
            <person name="Mondo S."/>
            <person name="Labutti K."/>
            <person name="Haridas S."/>
            <person name="Pangalinan J."/>
            <person name="Salamov A.A."/>
            <person name="Simmons B.A."/>
            <person name="Magnuson J.K."/>
            <person name="Chen J."/>
            <person name="Drula E."/>
            <person name="Henrissat B."/>
            <person name="Wiebenga A."/>
            <person name="Lubbers R.J."/>
            <person name="Gomes A.C."/>
            <person name="Makela M.R."/>
            <person name="Stajich J."/>
            <person name="Grigoriev I.V."/>
            <person name="Mortensen U.H."/>
            <person name="De Vries R.P."/>
            <person name="Baker S.E."/>
            <person name="Andersen M.R."/>
        </authorList>
    </citation>
    <scope>NUCLEOTIDE SEQUENCE [LARGE SCALE GENOMIC DNA]</scope>
    <source>
        <strain evidence="2 3">CBS 209.92</strain>
    </source>
</reference>
<dbReference type="InterPro" id="IPR045702">
    <property type="entry name" value="DUF6060"/>
</dbReference>